<evidence type="ECO:0000256" key="1">
    <source>
        <dbReference type="SAM" id="MobiDB-lite"/>
    </source>
</evidence>
<keyword evidence="3" id="KW-1185">Reference proteome</keyword>
<accession>A0A250KYH6</accession>
<reference evidence="2 3" key="1">
    <citation type="submission" date="2016-12" db="EMBL/GenBank/DDBJ databases">
        <title>Genome sequencing of Methylocaldum marinum.</title>
        <authorList>
            <person name="Takeuchi M."/>
            <person name="Kamagata Y."/>
            <person name="Hiraoka S."/>
            <person name="Oshima K."/>
            <person name="Hattori M."/>
            <person name="Iwasaki W."/>
        </authorList>
    </citation>
    <scope>NUCLEOTIDE SEQUENCE [LARGE SCALE GENOMIC DNA]</scope>
    <source>
        <strain evidence="2 3">S8</strain>
    </source>
</reference>
<evidence type="ECO:0000313" key="3">
    <source>
        <dbReference type="Proteomes" id="UP000266313"/>
    </source>
</evidence>
<feature type="region of interest" description="Disordered" evidence="1">
    <location>
        <begin position="42"/>
        <end position="64"/>
    </location>
</feature>
<evidence type="ECO:0000313" key="2">
    <source>
        <dbReference type="EMBL" id="BBA36733.1"/>
    </source>
</evidence>
<dbReference type="KEGG" id="mmai:sS8_4810"/>
<name>A0A250KYH6_9GAMM</name>
<protein>
    <submittedName>
        <fullName evidence="2">Uncharacterized protein</fullName>
    </submittedName>
</protein>
<proteinExistence type="predicted"/>
<organism evidence="2 3">
    <name type="scientific">Methylocaldum marinum</name>
    <dbReference type="NCBI Taxonomy" id="1432792"/>
    <lineage>
        <taxon>Bacteria</taxon>
        <taxon>Pseudomonadati</taxon>
        <taxon>Pseudomonadota</taxon>
        <taxon>Gammaproteobacteria</taxon>
        <taxon>Methylococcales</taxon>
        <taxon>Methylococcaceae</taxon>
        <taxon>Methylocaldum</taxon>
    </lineage>
</organism>
<dbReference type="EMBL" id="AP017928">
    <property type="protein sequence ID" value="BBA36733.1"/>
    <property type="molecule type" value="Genomic_DNA"/>
</dbReference>
<dbReference type="Proteomes" id="UP000266313">
    <property type="component" value="Chromosome"/>
</dbReference>
<sequence>MNRLNMNSAAKAFSSRSHGTTGLAGVVGAFGSGVWSQAFAGGQSLGDESAGPTALSAKDCPPTRQRPTVGLKMLYSGAGAFPSAVSN</sequence>
<gene>
    <name evidence="2" type="ORF">sS8_4810</name>
</gene>
<dbReference type="AlphaFoldDB" id="A0A250KYH6"/>